<sequence>MTFKSEIVFVRVLFPFIAGIVCTYLFGNGNFIVPSIIANTLLLSYLLSINLFYKKIKAYNFKGINGVLFNVFCFALGGLICLLNTQSSKKKYYADQSYNYLKVWVNAEPQLTNNILHFEVEVAGAYQNNKPTSATGKLLIALKIDSLYPIQLNYGDELIITCKYLPVEPSYNPGEFDFKAWLASKNIYQQTFINQDHIVKLNTIKGNPIIRHAIAERKKQVAIYRQFIKNDEAFAVASTLVLGYRADLSKETLAAYSKTGTIHALSVSGSHIAIIFFLLNSMLSFLDRKKFLMLFKLFFICSLIWYYSLLTGFSSSILRSAIMITIFILAKAFNKNSNNYNILAFTAFALLVYNPFFIWDVGFQLSFISVFGLIYLQPKIYKWIHVQNKWLDKLWSAIALSLAAQLVTFPLSVYYFHQFPMYFILGNLFILLPLIAMMYLGIAILVLRVYFLAPIFEWIITFTNNSLKWIADLPFSRITSIWLNEWQLLLLSLALSLLIYAFSNYHKKLLITSICLLLVFQSYSTYNKMLATKQSKILFFSLRKNYAVAFIDTQKAILLTDLILEDKNYQFFVEPALAKMQVEDILFVKWEQDTIVNSFIKFEKQVKFHQYSILMLDSSFNYKKIAGLPKFDAVWLHQNPKKNISKLRTEVIFSTLLIDASNKDYKIKAYEDEANKFQLQHYTLKKNKAYLINLK</sequence>
<feature type="transmembrane region" description="Helical" evidence="6">
    <location>
        <begin position="486"/>
        <end position="503"/>
    </location>
</feature>
<keyword evidence="3 6" id="KW-0812">Transmembrane</keyword>
<evidence type="ECO:0000256" key="2">
    <source>
        <dbReference type="ARBA" id="ARBA00022475"/>
    </source>
</evidence>
<keyword evidence="2" id="KW-1003">Cell membrane</keyword>
<dbReference type="Pfam" id="PF13567">
    <property type="entry name" value="DUF4131"/>
    <property type="match status" value="1"/>
</dbReference>
<feature type="domain" description="DUF4131" evidence="8">
    <location>
        <begin position="39"/>
        <end position="197"/>
    </location>
</feature>
<feature type="transmembrane region" description="Helical" evidence="6">
    <location>
        <begin position="32"/>
        <end position="53"/>
    </location>
</feature>
<feature type="transmembrane region" description="Helical" evidence="6">
    <location>
        <begin position="422"/>
        <end position="447"/>
    </location>
</feature>
<feature type="domain" description="ComEC/Rec2-related protein" evidence="7">
    <location>
        <begin position="240"/>
        <end position="501"/>
    </location>
</feature>
<dbReference type="EMBL" id="SJSK01000003">
    <property type="protein sequence ID" value="TCC90453.1"/>
    <property type="molecule type" value="Genomic_DNA"/>
</dbReference>
<dbReference type="PANTHER" id="PTHR30619:SF1">
    <property type="entry name" value="RECOMBINATION PROTEIN 2"/>
    <property type="match status" value="1"/>
</dbReference>
<evidence type="ECO:0000313" key="10">
    <source>
        <dbReference type="Proteomes" id="UP000292884"/>
    </source>
</evidence>
<reference evidence="9 10" key="1">
    <citation type="submission" date="2019-02" db="EMBL/GenBank/DDBJ databases">
        <title>Pedobacter sp. RP-1-13 sp. nov., isolated from Arctic soil.</title>
        <authorList>
            <person name="Dahal R.H."/>
        </authorList>
    </citation>
    <scope>NUCLEOTIDE SEQUENCE [LARGE SCALE GENOMIC DNA]</scope>
    <source>
        <strain evidence="9 10">RP-1-13</strain>
    </source>
</reference>
<accession>A0A4R0MUG3</accession>
<feature type="transmembrane region" description="Helical" evidence="6">
    <location>
        <begin position="340"/>
        <end position="359"/>
    </location>
</feature>
<evidence type="ECO:0000256" key="5">
    <source>
        <dbReference type="ARBA" id="ARBA00023136"/>
    </source>
</evidence>
<organism evidence="9 10">
    <name type="scientific">Pedobacter frigiditerrae</name>
    <dbReference type="NCBI Taxonomy" id="2530452"/>
    <lineage>
        <taxon>Bacteria</taxon>
        <taxon>Pseudomonadati</taxon>
        <taxon>Bacteroidota</taxon>
        <taxon>Sphingobacteriia</taxon>
        <taxon>Sphingobacteriales</taxon>
        <taxon>Sphingobacteriaceae</taxon>
        <taxon>Pedobacter</taxon>
    </lineage>
</organism>
<proteinExistence type="predicted"/>
<feature type="transmembrane region" description="Helical" evidence="6">
    <location>
        <begin position="65"/>
        <end position="85"/>
    </location>
</feature>
<evidence type="ECO:0000256" key="3">
    <source>
        <dbReference type="ARBA" id="ARBA00022692"/>
    </source>
</evidence>
<dbReference type="AlphaFoldDB" id="A0A4R0MUG3"/>
<evidence type="ECO:0000313" key="9">
    <source>
        <dbReference type="EMBL" id="TCC90453.1"/>
    </source>
</evidence>
<dbReference type="Proteomes" id="UP000292884">
    <property type="component" value="Unassembled WGS sequence"/>
</dbReference>
<evidence type="ECO:0000259" key="7">
    <source>
        <dbReference type="Pfam" id="PF03772"/>
    </source>
</evidence>
<evidence type="ECO:0000259" key="8">
    <source>
        <dbReference type="Pfam" id="PF13567"/>
    </source>
</evidence>
<feature type="transmembrane region" description="Helical" evidence="6">
    <location>
        <begin position="7"/>
        <end position="26"/>
    </location>
</feature>
<feature type="transmembrane region" description="Helical" evidence="6">
    <location>
        <begin position="394"/>
        <end position="416"/>
    </location>
</feature>
<keyword evidence="5 6" id="KW-0472">Membrane</keyword>
<dbReference type="Pfam" id="PF03772">
    <property type="entry name" value="Competence"/>
    <property type="match status" value="1"/>
</dbReference>
<dbReference type="NCBIfam" id="TIGR00360">
    <property type="entry name" value="ComEC_N-term"/>
    <property type="match status" value="1"/>
</dbReference>
<keyword evidence="10" id="KW-1185">Reference proteome</keyword>
<evidence type="ECO:0000256" key="6">
    <source>
        <dbReference type="SAM" id="Phobius"/>
    </source>
</evidence>
<feature type="transmembrane region" description="Helical" evidence="6">
    <location>
        <begin position="316"/>
        <end position="333"/>
    </location>
</feature>
<evidence type="ECO:0000256" key="1">
    <source>
        <dbReference type="ARBA" id="ARBA00004651"/>
    </source>
</evidence>
<feature type="transmembrane region" description="Helical" evidence="6">
    <location>
        <begin position="291"/>
        <end position="310"/>
    </location>
</feature>
<comment type="subcellular location">
    <subcellularLocation>
        <location evidence="1">Cell membrane</location>
        <topology evidence="1">Multi-pass membrane protein</topology>
    </subcellularLocation>
</comment>
<dbReference type="InterPro" id="IPR004477">
    <property type="entry name" value="ComEC_N"/>
</dbReference>
<dbReference type="PANTHER" id="PTHR30619">
    <property type="entry name" value="DNA INTERNALIZATION/COMPETENCE PROTEIN COMEC/REC2"/>
    <property type="match status" value="1"/>
</dbReference>
<dbReference type="GO" id="GO:0005886">
    <property type="term" value="C:plasma membrane"/>
    <property type="evidence" value="ECO:0007669"/>
    <property type="project" value="UniProtKB-SubCell"/>
</dbReference>
<feature type="transmembrane region" description="Helical" evidence="6">
    <location>
        <begin position="509"/>
        <end position="526"/>
    </location>
</feature>
<dbReference type="RefSeq" id="WP_131553852.1">
    <property type="nucleotide sequence ID" value="NZ_SJSK01000003.1"/>
</dbReference>
<name>A0A4R0MUG3_9SPHI</name>
<dbReference type="InterPro" id="IPR025405">
    <property type="entry name" value="DUF4131"/>
</dbReference>
<protein>
    <submittedName>
        <fullName evidence="9">ComEC family competence protein</fullName>
    </submittedName>
</protein>
<feature type="transmembrane region" description="Helical" evidence="6">
    <location>
        <begin position="260"/>
        <end position="279"/>
    </location>
</feature>
<gene>
    <name evidence="9" type="ORF">EZ428_14355</name>
</gene>
<keyword evidence="4 6" id="KW-1133">Transmembrane helix</keyword>
<dbReference type="InterPro" id="IPR052159">
    <property type="entry name" value="Competence_DNA_uptake"/>
</dbReference>
<comment type="caution">
    <text evidence="9">The sequence shown here is derived from an EMBL/GenBank/DDBJ whole genome shotgun (WGS) entry which is preliminary data.</text>
</comment>
<evidence type="ECO:0000256" key="4">
    <source>
        <dbReference type="ARBA" id="ARBA00022989"/>
    </source>
</evidence>
<dbReference type="OrthoDB" id="9761531at2"/>